<sequence length="248" mass="28627">MTVLEADKYYRLHIDSREEWQRVRNGKFKDHYLIGASESAKAVDHSPFGSSVDVYDEKVGGKIKDIAGLASVRYGIEAEEPMRRLAMLDFGQWFQFSYAPYDIIVSKDTPCMSATLDGEIVVKTDDNPWEFPKGMKGVFENKTGGMDHGAGDEWFMDHGKTIPPHYYLQGIHQLACTGYGFTLFQYRLKREGYRDGEQELPQISTGYRLLDRRAEGVEEDIAWLRTQLMHFESEYLIPRVRPAQVFRF</sequence>
<evidence type="ECO:0000313" key="3">
    <source>
        <dbReference type="Proteomes" id="UP000823633"/>
    </source>
</evidence>
<dbReference type="Gene3D" id="3.90.320.10">
    <property type="match status" value="1"/>
</dbReference>
<proteinExistence type="predicted"/>
<organism evidence="2 3">
    <name type="scientific">Candidatus Aphodenecus pullistercoris</name>
    <dbReference type="NCBI Taxonomy" id="2840669"/>
    <lineage>
        <taxon>Bacteria</taxon>
        <taxon>Pseudomonadati</taxon>
        <taxon>Spirochaetota</taxon>
        <taxon>Spirochaetia</taxon>
        <taxon>Spirochaetales</taxon>
        <taxon>Candidatus Aphodenecus</taxon>
    </lineage>
</organism>
<evidence type="ECO:0000259" key="1">
    <source>
        <dbReference type="Pfam" id="PF09588"/>
    </source>
</evidence>
<name>A0A9D9E7F3_9SPIR</name>
<dbReference type="InterPro" id="IPR011604">
    <property type="entry name" value="PDDEXK-like_dom_sf"/>
</dbReference>
<dbReference type="SUPFAM" id="SSF52980">
    <property type="entry name" value="Restriction endonuclease-like"/>
    <property type="match status" value="1"/>
</dbReference>
<dbReference type="InterPro" id="IPR019080">
    <property type="entry name" value="YqaJ_viral_recombinase"/>
</dbReference>
<dbReference type="EMBL" id="JADIMU010000016">
    <property type="protein sequence ID" value="MBO8442596.1"/>
    <property type="molecule type" value="Genomic_DNA"/>
</dbReference>
<comment type="caution">
    <text evidence="2">The sequence shown here is derived from an EMBL/GenBank/DDBJ whole genome shotgun (WGS) entry which is preliminary data.</text>
</comment>
<dbReference type="Pfam" id="PF09588">
    <property type="entry name" value="YqaJ"/>
    <property type="match status" value="1"/>
</dbReference>
<evidence type="ECO:0000313" key="2">
    <source>
        <dbReference type="EMBL" id="MBO8442596.1"/>
    </source>
</evidence>
<gene>
    <name evidence="2" type="ORF">IAC42_02390</name>
</gene>
<accession>A0A9D9E7F3</accession>
<reference evidence="2" key="2">
    <citation type="journal article" date="2021" name="PeerJ">
        <title>Extensive microbial diversity within the chicken gut microbiome revealed by metagenomics and culture.</title>
        <authorList>
            <person name="Gilroy R."/>
            <person name="Ravi A."/>
            <person name="Getino M."/>
            <person name="Pursley I."/>
            <person name="Horton D.L."/>
            <person name="Alikhan N.F."/>
            <person name="Baker D."/>
            <person name="Gharbi K."/>
            <person name="Hall N."/>
            <person name="Watson M."/>
            <person name="Adriaenssens E.M."/>
            <person name="Foster-Nyarko E."/>
            <person name="Jarju S."/>
            <person name="Secka A."/>
            <person name="Antonio M."/>
            <person name="Oren A."/>
            <person name="Chaudhuri R.R."/>
            <person name="La Ragione R."/>
            <person name="Hildebrand F."/>
            <person name="Pallen M.J."/>
        </authorList>
    </citation>
    <scope>NUCLEOTIDE SEQUENCE</scope>
    <source>
        <strain evidence="2">11167</strain>
    </source>
</reference>
<reference evidence="2" key="1">
    <citation type="submission" date="2020-10" db="EMBL/GenBank/DDBJ databases">
        <authorList>
            <person name="Gilroy R."/>
        </authorList>
    </citation>
    <scope>NUCLEOTIDE SEQUENCE</scope>
    <source>
        <strain evidence="2">11167</strain>
    </source>
</reference>
<dbReference type="Proteomes" id="UP000823633">
    <property type="component" value="Unassembled WGS sequence"/>
</dbReference>
<dbReference type="InterPro" id="IPR011335">
    <property type="entry name" value="Restrct_endonuc-II-like"/>
</dbReference>
<feature type="domain" description="YqaJ viral recombinase" evidence="1">
    <location>
        <begin position="19"/>
        <end position="179"/>
    </location>
</feature>
<dbReference type="AlphaFoldDB" id="A0A9D9E7F3"/>
<protein>
    <submittedName>
        <fullName evidence="2">YqaJ viral recombinase family protein</fullName>
    </submittedName>
</protein>